<evidence type="ECO:0000256" key="1">
    <source>
        <dbReference type="SAM" id="MobiDB-lite"/>
    </source>
</evidence>
<protein>
    <recommendedName>
        <fullName evidence="5">Zinc-ribbon domain-containing protein</fullName>
    </recommendedName>
</protein>
<dbReference type="Gene3D" id="2.60.120.260">
    <property type="entry name" value="Galactose-binding domain-like"/>
    <property type="match status" value="1"/>
</dbReference>
<dbReference type="NCBIfam" id="NF047619">
    <property type="entry name" value="NADase_discoid"/>
    <property type="match status" value="1"/>
</dbReference>
<dbReference type="InterPro" id="IPR057561">
    <property type="entry name" value="NADase_transloc"/>
</dbReference>
<keyword evidence="2" id="KW-0812">Transmembrane</keyword>
<dbReference type="RefSeq" id="WP_075003067.1">
    <property type="nucleotide sequence ID" value="NZ_FOGO01000017.1"/>
</dbReference>
<keyword evidence="4" id="KW-1185">Reference proteome</keyword>
<feature type="compositionally biased region" description="Low complexity" evidence="1">
    <location>
        <begin position="38"/>
        <end position="51"/>
    </location>
</feature>
<feature type="compositionally biased region" description="Low complexity" evidence="1">
    <location>
        <begin position="120"/>
        <end position="133"/>
    </location>
</feature>
<name>A0A1H9WE86_9ACTN</name>
<proteinExistence type="predicted"/>
<feature type="compositionally biased region" description="Pro residues" evidence="1">
    <location>
        <begin position="52"/>
        <end position="98"/>
    </location>
</feature>
<keyword evidence="2" id="KW-1133">Transmembrane helix</keyword>
<sequence>MPSCPACGSANGQTDDFCGNCGAYLGWSRNETAARQGPAPASTGAAASAPAPRVPPPAEPAEPASPAPAEPAPAEPAPAEPGPAEPAPAEPGPVPAKPEPGREAPAGTSAPADRPPPAGPAARATRVAPGGRALPEDEPVGPVLPARPAFRRPATRTPAVAPESHGPPCPACGTANQPERRFCRRCAAPLHPAEPVSPLPWWRTVWPFRRRVRSGSGRLLRGLVVLAVLLALAAGGFLLLPAGRSAVEDIRDKLGKAEEIGPVKVSAGAQAPGHPASAATDGLTNTYWGARAVGDSVSCRFAEPFRLVAVVVHIGASKTPAEFHAQARPVRADLVVTSQDGTRHTEELTFSDKPGQQTVHTGISDVVEVRLVVRAAAGAGEGRHIALGELEFFRRS</sequence>
<reference evidence="4" key="1">
    <citation type="submission" date="2016-10" db="EMBL/GenBank/DDBJ databases">
        <authorList>
            <person name="Varghese N."/>
            <person name="Submissions S."/>
        </authorList>
    </citation>
    <scope>NUCLEOTIDE SEQUENCE [LARGE SCALE GENOMIC DNA]</scope>
    <source>
        <strain evidence="4">CGMCC 4.6825</strain>
    </source>
</reference>
<accession>A0A1H9WE86</accession>
<evidence type="ECO:0008006" key="5">
    <source>
        <dbReference type="Google" id="ProtNLM"/>
    </source>
</evidence>
<dbReference type="OrthoDB" id="3808044at2"/>
<dbReference type="AlphaFoldDB" id="A0A1H9WE86"/>
<evidence type="ECO:0000256" key="2">
    <source>
        <dbReference type="SAM" id="Phobius"/>
    </source>
</evidence>
<feature type="transmembrane region" description="Helical" evidence="2">
    <location>
        <begin position="219"/>
        <end position="240"/>
    </location>
</feature>
<gene>
    <name evidence="3" type="ORF">SAMN05421870_11747</name>
</gene>
<dbReference type="EMBL" id="FOGO01000017">
    <property type="protein sequence ID" value="SES32238.1"/>
    <property type="molecule type" value="Genomic_DNA"/>
</dbReference>
<organism evidence="3 4">
    <name type="scientific">Streptomyces qinglanensis</name>
    <dbReference type="NCBI Taxonomy" id="943816"/>
    <lineage>
        <taxon>Bacteria</taxon>
        <taxon>Bacillati</taxon>
        <taxon>Actinomycetota</taxon>
        <taxon>Actinomycetes</taxon>
        <taxon>Kitasatosporales</taxon>
        <taxon>Streptomycetaceae</taxon>
        <taxon>Streptomyces</taxon>
    </lineage>
</organism>
<feature type="region of interest" description="Disordered" evidence="1">
    <location>
        <begin position="1"/>
        <end position="148"/>
    </location>
</feature>
<evidence type="ECO:0000313" key="3">
    <source>
        <dbReference type="EMBL" id="SES32238.1"/>
    </source>
</evidence>
<evidence type="ECO:0000313" key="4">
    <source>
        <dbReference type="Proteomes" id="UP000182841"/>
    </source>
</evidence>
<dbReference type="Proteomes" id="UP000182841">
    <property type="component" value="Unassembled WGS sequence"/>
</dbReference>
<keyword evidence="2" id="KW-0472">Membrane</keyword>